<dbReference type="InterPro" id="IPR015943">
    <property type="entry name" value="WD40/YVTN_repeat-like_dom_sf"/>
</dbReference>
<organism evidence="3 4">
    <name type="scientific">Nocardiopsis flavescens</name>
    <dbReference type="NCBI Taxonomy" id="758803"/>
    <lineage>
        <taxon>Bacteria</taxon>
        <taxon>Bacillati</taxon>
        <taxon>Actinomycetota</taxon>
        <taxon>Actinomycetes</taxon>
        <taxon>Streptosporangiales</taxon>
        <taxon>Nocardiopsidaceae</taxon>
        <taxon>Nocardiopsis</taxon>
    </lineage>
</organism>
<dbReference type="InterPro" id="IPR011047">
    <property type="entry name" value="Quinoprotein_ADH-like_sf"/>
</dbReference>
<keyword evidence="4" id="KW-1185">Reference proteome</keyword>
<accession>A0A1M6HI69</accession>
<dbReference type="InterPro" id="IPR001763">
    <property type="entry name" value="Rhodanese-like_dom"/>
</dbReference>
<feature type="transmembrane region" description="Helical" evidence="1">
    <location>
        <begin position="70"/>
        <end position="93"/>
    </location>
</feature>
<feature type="domain" description="Rhodanese" evidence="2">
    <location>
        <begin position="142"/>
        <end position="192"/>
    </location>
</feature>
<feature type="transmembrane region" description="Helical" evidence="1">
    <location>
        <begin position="40"/>
        <end position="58"/>
    </location>
</feature>
<dbReference type="Proteomes" id="UP000184452">
    <property type="component" value="Unassembled WGS sequence"/>
</dbReference>
<reference evidence="3 4" key="1">
    <citation type="submission" date="2016-11" db="EMBL/GenBank/DDBJ databases">
        <authorList>
            <person name="Jaros S."/>
            <person name="Januszkiewicz K."/>
            <person name="Wedrychowicz H."/>
        </authorList>
    </citation>
    <scope>NUCLEOTIDE SEQUENCE [LARGE SCALE GENOMIC DNA]</scope>
    <source>
        <strain evidence="3 4">CGMCC 4.5723</strain>
    </source>
</reference>
<dbReference type="OrthoDB" id="3425865at2"/>
<dbReference type="AlphaFoldDB" id="A0A1M6HI69"/>
<gene>
    <name evidence="3" type="ORF">SAMN05421803_104188</name>
</gene>
<keyword evidence="1" id="KW-1133">Transmembrane helix</keyword>
<evidence type="ECO:0000313" key="4">
    <source>
        <dbReference type="Proteomes" id="UP000184452"/>
    </source>
</evidence>
<sequence>MVEDLTVGPDTGDASPRGPLGWCGAGLCLGGAALALAPGAPWWTAASAAGTGLLLAAAGRRRMRLRPLRLALPPVAAGLALALAAGLGVRALALSLAVDHTVAAGAPETAPPVPAQVSRVAWSWTPPGDGAVADVLPGTLGPVVVLDEGVVALDGATGEELWRYLLRGAGARAFVYGGGTRVHVAHGDPGDPGRDDALAWVELDTARGGTVAEFTAPPPPEGVSAEFLAAGPGTLLHSWREGEGPPRISARDTAGFGEAWSFTVPREPGRVCEPWQGWNADNTLRTADLFLAAYACVPEQRLRGTSWAEIADTPGDLLTGVVTALDPRDGRVRWTRELPGLEEFPALRPGGPAGGAGARPAVVVAPLMGEGAPAVLDPRDGSHAVRITAEPWTEGGSVLVHADTSGAVVAEEAADRLLFHRVTPEGEIAGTTALGGDRLPRYGPEPAAALAGSVAVSSGAPGADPGQEVAAVWSVPFDGEARLLVLDPPGPGGPVPAGPSADAHRVAAVPGALVAAVRGTGGVRLYGLVA</sequence>
<evidence type="ECO:0000259" key="2">
    <source>
        <dbReference type="PROSITE" id="PS50206"/>
    </source>
</evidence>
<evidence type="ECO:0000313" key="3">
    <source>
        <dbReference type="EMBL" id="SHJ21901.1"/>
    </source>
</evidence>
<proteinExistence type="predicted"/>
<name>A0A1M6HI69_9ACTN</name>
<protein>
    <recommendedName>
        <fullName evidence="2">Rhodanese domain-containing protein</fullName>
    </recommendedName>
</protein>
<dbReference type="Gene3D" id="2.130.10.10">
    <property type="entry name" value="YVTN repeat-like/Quinoprotein amine dehydrogenase"/>
    <property type="match status" value="1"/>
</dbReference>
<dbReference type="EMBL" id="FQZK01000004">
    <property type="protein sequence ID" value="SHJ21901.1"/>
    <property type="molecule type" value="Genomic_DNA"/>
</dbReference>
<dbReference type="STRING" id="758803.SAMN05421803_104188"/>
<evidence type="ECO:0000256" key="1">
    <source>
        <dbReference type="SAM" id="Phobius"/>
    </source>
</evidence>
<keyword evidence="1" id="KW-0472">Membrane</keyword>
<dbReference type="PROSITE" id="PS50206">
    <property type="entry name" value="RHODANESE_3"/>
    <property type="match status" value="1"/>
</dbReference>
<dbReference type="RefSeq" id="WP_073377979.1">
    <property type="nucleotide sequence ID" value="NZ_FQZK01000004.1"/>
</dbReference>
<dbReference type="SUPFAM" id="SSF50998">
    <property type="entry name" value="Quinoprotein alcohol dehydrogenase-like"/>
    <property type="match status" value="1"/>
</dbReference>
<keyword evidence="1" id="KW-0812">Transmembrane</keyword>